<dbReference type="Pfam" id="PF04333">
    <property type="entry name" value="MlaA"/>
    <property type="match status" value="1"/>
</dbReference>
<comment type="caution">
    <text evidence="4">The sequence shown here is derived from an EMBL/GenBank/DDBJ whole genome shotgun (WGS) entry which is preliminary data.</text>
</comment>
<evidence type="ECO:0000313" key="4">
    <source>
        <dbReference type="EMBL" id="MBF6059106.1"/>
    </source>
</evidence>
<dbReference type="InterPro" id="IPR007428">
    <property type="entry name" value="MlaA"/>
</dbReference>
<evidence type="ECO:0000256" key="1">
    <source>
        <dbReference type="ARBA" id="ARBA00010634"/>
    </source>
</evidence>
<evidence type="ECO:0000313" key="5">
    <source>
        <dbReference type="Proteomes" id="UP001193680"/>
    </source>
</evidence>
<organism evidence="4 5">
    <name type="scientific">Thiomicrorhabdus heinhorstiae</name>
    <dbReference type="NCBI Taxonomy" id="2748010"/>
    <lineage>
        <taxon>Bacteria</taxon>
        <taxon>Pseudomonadati</taxon>
        <taxon>Pseudomonadota</taxon>
        <taxon>Gammaproteobacteria</taxon>
        <taxon>Thiotrichales</taxon>
        <taxon>Piscirickettsiaceae</taxon>
        <taxon>Thiomicrorhabdus</taxon>
    </lineage>
</organism>
<reference evidence="4 5" key="1">
    <citation type="submission" date="2020-06" db="EMBL/GenBank/DDBJ databases">
        <authorList>
            <person name="Scott K."/>
        </authorList>
    </citation>
    <scope>NUCLEOTIDE SEQUENCE [LARGE SCALE GENOMIC DNA]</scope>
    <source>
        <strain evidence="4 5">HH1</strain>
    </source>
</reference>
<feature type="chain" id="PRO_5047051956" evidence="3">
    <location>
        <begin position="22"/>
        <end position="255"/>
    </location>
</feature>
<gene>
    <name evidence="4" type="ORF">H8792_012190</name>
</gene>
<dbReference type="Proteomes" id="UP001193680">
    <property type="component" value="Unassembled WGS sequence"/>
</dbReference>
<accession>A0ABS0C1X9</accession>
<sequence>MKYIKVCTLSALFLLSSSVLAKDVDPLAELPTEKPIDVINGQDPYESFNRDMFEFNMSFDENVGQPMAQAYNFYVPSPVRQGIDNFFNNLAVPLSSVNSFLQGNFEDGFSGIMRFVINSTFGLFGILDIATPAGLEDKKEDFGQTMAKWGLWQQSNYLVLPIIGPYTTRELVGGSVDSLYNPVYPYLIEANDYGKLAIFAVDKFIDYAAVSKLFDELKTQPDPYIFARESYIQYRTNLIYDGHPPRPSLDDFNFD</sequence>
<comment type="similarity">
    <text evidence="1">Belongs to the MlaA family.</text>
</comment>
<name>A0ABS0C1X9_9GAMM</name>
<evidence type="ECO:0000256" key="3">
    <source>
        <dbReference type="SAM" id="SignalP"/>
    </source>
</evidence>
<keyword evidence="4" id="KW-0449">Lipoprotein</keyword>
<dbReference type="EMBL" id="JACBGI020000043">
    <property type="protein sequence ID" value="MBF6059106.1"/>
    <property type="molecule type" value="Genomic_DNA"/>
</dbReference>
<feature type="signal peptide" evidence="3">
    <location>
        <begin position="1"/>
        <end position="21"/>
    </location>
</feature>
<evidence type="ECO:0000256" key="2">
    <source>
        <dbReference type="ARBA" id="ARBA00022729"/>
    </source>
</evidence>
<proteinExistence type="inferred from homology"/>
<reference evidence="4 5" key="2">
    <citation type="submission" date="2020-11" db="EMBL/GenBank/DDBJ databases">
        <title>Sulfur oxidizing isolate from Hospital Hole Sinkhole.</title>
        <authorList>
            <person name="Scott K.M."/>
        </authorList>
    </citation>
    <scope>NUCLEOTIDE SEQUENCE [LARGE SCALE GENOMIC DNA]</scope>
    <source>
        <strain evidence="4 5">HH1</strain>
    </source>
</reference>
<dbReference type="PANTHER" id="PTHR30035:SF3">
    <property type="entry name" value="INTERMEMBRANE PHOSPHOLIPID TRANSPORT SYSTEM LIPOPROTEIN MLAA"/>
    <property type="match status" value="1"/>
</dbReference>
<dbReference type="PANTHER" id="PTHR30035">
    <property type="entry name" value="LIPOPROTEIN VACJ-RELATED"/>
    <property type="match status" value="1"/>
</dbReference>
<keyword evidence="5" id="KW-1185">Reference proteome</keyword>
<dbReference type="PRINTS" id="PR01805">
    <property type="entry name" value="VACJLIPOPROT"/>
</dbReference>
<keyword evidence="2 3" id="KW-0732">Signal</keyword>
<protein>
    <submittedName>
        <fullName evidence="4">VacJ family lipoprotein</fullName>
    </submittedName>
</protein>